<feature type="active site" description="Proton acceptor" evidence="7">
    <location>
        <position position="60"/>
    </location>
</feature>
<dbReference type="Pfam" id="PF04413">
    <property type="entry name" value="Glycos_transf_N"/>
    <property type="match status" value="1"/>
</dbReference>
<dbReference type="Gene3D" id="3.40.50.2000">
    <property type="entry name" value="Glycogen Phosphorylase B"/>
    <property type="match status" value="1"/>
</dbReference>
<dbReference type="InterPro" id="IPR007507">
    <property type="entry name" value="Glycos_transf_N"/>
</dbReference>
<gene>
    <name evidence="10" type="ORF">BXY75_2408</name>
</gene>
<evidence type="ECO:0000256" key="2">
    <source>
        <dbReference type="ARBA" id="ARBA00012621"/>
    </source>
</evidence>
<dbReference type="PANTHER" id="PTHR42755">
    <property type="entry name" value="3-DEOXY-MANNO-OCTULOSONATE CYTIDYLYLTRANSFERASE"/>
    <property type="match status" value="1"/>
</dbReference>
<evidence type="ECO:0000256" key="6">
    <source>
        <dbReference type="ARBA" id="ARBA00049183"/>
    </source>
</evidence>
<evidence type="ECO:0000256" key="5">
    <source>
        <dbReference type="ARBA" id="ARBA00031445"/>
    </source>
</evidence>
<evidence type="ECO:0000313" key="10">
    <source>
        <dbReference type="EMBL" id="RMA57605.1"/>
    </source>
</evidence>
<reference evidence="10 11" key="1">
    <citation type="submission" date="2018-10" db="EMBL/GenBank/DDBJ databases">
        <title>Genomic Encyclopedia of Archaeal and Bacterial Type Strains, Phase II (KMG-II): from individual species to whole genera.</title>
        <authorList>
            <person name="Goeker M."/>
        </authorList>
    </citation>
    <scope>NUCLEOTIDE SEQUENCE [LARGE SCALE GENOMIC DNA]</scope>
    <source>
        <strain evidence="10 11">DSM 23424</strain>
    </source>
</reference>
<dbReference type="GO" id="GO:0005886">
    <property type="term" value="C:plasma membrane"/>
    <property type="evidence" value="ECO:0007669"/>
    <property type="project" value="UniProtKB-SubCell"/>
</dbReference>
<dbReference type="GO" id="GO:0009245">
    <property type="term" value="P:lipid A biosynthetic process"/>
    <property type="evidence" value="ECO:0007669"/>
    <property type="project" value="TreeGrafter"/>
</dbReference>
<protein>
    <recommendedName>
        <fullName evidence="3 8">3-deoxy-D-manno-octulosonic acid transferase</fullName>
        <shortName evidence="8">Kdo transferase</shortName>
        <ecNumber evidence="2 8">2.4.99.12</ecNumber>
    </recommendedName>
    <alternativeName>
        <fullName evidence="5 8">Lipid IV(A) 3-deoxy-D-manno-octulosonic acid transferase</fullName>
    </alternativeName>
</protein>
<comment type="caution">
    <text evidence="10">The sequence shown here is derived from an EMBL/GenBank/DDBJ whole genome shotgun (WGS) entry which is preliminary data.</text>
</comment>
<evidence type="ECO:0000256" key="1">
    <source>
        <dbReference type="ARBA" id="ARBA00004713"/>
    </source>
</evidence>
<dbReference type="Gene3D" id="3.40.50.11720">
    <property type="entry name" value="3-Deoxy-D-manno-octulosonic-acid transferase, N-terminal domain"/>
    <property type="match status" value="1"/>
</dbReference>
<dbReference type="PANTHER" id="PTHR42755:SF1">
    <property type="entry name" value="3-DEOXY-D-MANNO-OCTULOSONIC ACID TRANSFERASE, MITOCHONDRIAL-RELATED"/>
    <property type="match status" value="1"/>
</dbReference>
<dbReference type="OrthoDB" id="9789797at2"/>
<dbReference type="GO" id="GO:0043842">
    <property type="term" value="F:Kdo transferase activity"/>
    <property type="evidence" value="ECO:0007669"/>
    <property type="project" value="UniProtKB-EC"/>
</dbReference>
<dbReference type="SUPFAM" id="SSF53756">
    <property type="entry name" value="UDP-Glycosyltransferase/glycogen phosphorylase"/>
    <property type="match status" value="1"/>
</dbReference>
<dbReference type="EC" id="2.4.99.12" evidence="2 8"/>
<dbReference type="EMBL" id="REFC01000014">
    <property type="protein sequence ID" value="RMA57605.1"/>
    <property type="molecule type" value="Genomic_DNA"/>
</dbReference>
<dbReference type="InterPro" id="IPR039901">
    <property type="entry name" value="Kdotransferase"/>
</dbReference>
<name>A0A3L9YHJ7_9FLAO</name>
<organism evidence="10 11">
    <name type="scientific">Ulvibacter antarcticus</name>
    <dbReference type="NCBI Taxonomy" id="442714"/>
    <lineage>
        <taxon>Bacteria</taxon>
        <taxon>Pseudomonadati</taxon>
        <taxon>Bacteroidota</taxon>
        <taxon>Flavobacteriia</taxon>
        <taxon>Flavobacteriales</taxon>
        <taxon>Flavobacteriaceae</taxon>
        <taxon>Ulvibacter</taxon>
    </lineage>
</organism>
<comment type="catalytic activity">
    <reaction evidence="6 8">
        <text>lipid IVA (E. coli) + CMP-3-deoxy-beta-D-manno-octulosonate = alpha-Kdo-(2-&gt;6)-lipid IVA (E. coli) + CMP + H(+)</text>
        <dbReference type="Rhea" id="RHEA:28066"/>
        <dbReference type="ChEBI" id="CHEBI:15378"/>
        <dbReference type="ChEBI" id="CHEBI:58603"/>
        <dbReference type="ChEBI" id="CHEBI:60364"/>
        <dbReference type="ChEBI" id="CHEBI:60377"/>
        <dbReference type="ChEBI" id="CHEBI:85987"/>
        <dbReference type="EC" id="2.4.99.12"/>
    </reaction>
</comment>
<evidence type="ECO:0000256" key="3">
    <source>
        <dbReference type="ARBA" id="ARBA00019077"/>
    </source>
</evidence>
<keyword evidence="8" id="KW-0448">Lipopolysaccharide biosynthesis</keyword>
<dbReference type="UniPathway" id="UPA00958"/>
<evidence type="ECO:0000256" key="4">
    <source>
        <dbReference type="ARBA" id="ARBA00022679"/>
    </source>
</evidence>
<evidence type="ECO:0000256" key="8">
    <source>
        <dbReference type="RuleBase" id="RU365103"/>
    </source>
</evidence>
<feature type="domain" description="3-deoxy-D-manno-octulosonic-acid transferase N-terminal" evidence="9">
    <location>
        <begin position="45"/>
        <end position="206"/>
    </location>
</feature>
<evidence type="ECO:0000259" key="9">
    <source>
        <dbReference type="Pfam" id="PF04413"/>
    </source>
</evidence>
<evidence type="ECO:0000313" key="11">
    <source>
        <dbReference type="Proteomes" id="UP000271339"/>
    </source>
</evidence>
<keyword evidence="4 8" id="KW-0808">Transferase</keyword>
<comment type="function">
    <text evidence="8">Involved in lipopolysaccharide (LPS) biosynthesis. Catalyzes the transfer of 3-deoxy-D-manno-octulosonate (Kdo) residue(s) from CMP-Kdo to lipid IV(A), the tetraacyldisaccharide-1,4'-bisphosphate precursor of lipid A.</text>
</comment>
<sequence length="423" mass="47573">MRILYNYLTKISYIFLYGAGLISPKMRLFMQGRKGVFETLLKQIDENDKTIWFHCASLGEFEQGVPIIEAVKVLLPKYKIVISFFSPSGFEVKKNTSLADVVVYLPLDTRSNAKKFIEAVHPSLAVFVKYEFWPNYLFELEKANIPTLLVSGLFRPEQVFFKSYGSFMRKALGSFDHIFIQNESSKDLLAKLDITKTTMSGDTRFDRVSHQIEQDNTIEWLQIFKGDTLCIVCGSTWPKDEAVLLDYINASEGVKFVIAPHKIDERKIEAFRSKINKNVILYSELKSEGALSEASVLESAAVFIIDIIGLLTKIYSYADIAYVGGAMGKTGLHNILEPATFGIPVIIGKNFDDFPEAKRLQQLAGLFSVSNSEECTQVLSKLVKDNSFRSKTGMIAGHFINNNTGATKKVLAHIENLHRDGLI</sequence>
<dbReference type="Proteomes" id="UP000271339">
    <property type="component" value="Unassembled WGS sequence"/>
</dbReference>
<keyword evidence="11" id="KW-1185">Reference proteome</keyword>
<keyword evidence="8" id="KW-1003">Cell membrane</keyword>
<evidence type="ECO:0000256" key="7">
    <source>
        <dbReference type="PIRSR" id="PIRSR639901-1"/>
    </source>
</evidence>
<comment type="subcellular location">
    <subcellularLocation>
        <location evidence="8">Cell membrane</location>
    </subcellularLocation>
</comment>
<keyword evidence="8" id="KW-0472">Membrane</keyword>
<proteinExistence type="inferred from homology"/>
<accession>A0A3L9YHJ7</accession>
<comment type="similarity">
    <text evidence="8">Belongs to the glycosyltransferase group 1 family.</text>
</comment>
<dbReference type="InterPro" id="IPR038107">
    <property type="entry name" value="Glycos_transf_N_sf"/>
</dbReference>
<comment type="pathway">
    <text evidence="1 8">Bacterial outer membrane biogenesis; LPS core biosynthesis.</text>
</comment>
<dbReference type="AlphaFoldDB" id="A0A3L9YHJ7"/>
<dbReference type="GO" id="GO:0009244">
    <property type="term" value="P:lipopolysaccharide core region biosynthetic process"/>
    <property type="evidence" value="ECO:0007669"/>
    <property type="project" value="UniProtKB-UniRule"/>
</dbReference>